<dbReference type="GO" id="GO:0015036">
    <property type="term" value="F:disulfide oxidoreductase activity"/>
    <property type="evidence" value="ECO:0007669"/>
    <property type="project" value="UniProtKB-ARBA"/>
</dbReference>
<dbReference type="AlphaFoldDB" id="A0A975EQV6"/>
<dbReference type="Gene3D" id="3.40.30.10">
    <property type="entry name" value="Glutaredoxin"/>
    <property type="match status" value="1"/>
</dbReference>
<dbReference type="PANTHER" id="PTHR42852">
    <property type="entry name" value="THIOL:DISULFIDE INTERCHANGE PROTEIN DSBE"/>
    <property type="match status" value="1"/>
</dbReference>
<dbReference type="Proteomes" id="UP000665026">
    <property type="component" value="Chromosome"/>
</dbReference>
<feature type="chain" id="PRO_5037409664" evidence="2">
    <location>
        <begin position="23"/>
        <end position="188"/>
    </location>
</feature>
<dbReference type="InterPro" id="IPR013766">
    <property type="entry name" value="Thioredoxin_domain"/>
</dbReference>
<evidence type="ECO:0000313" key="5">
    <source>
        <dbReference type="Proteomes" id="UP000665026"/>
    </source>
</evidence>
<dbReference type="Pfam" id="PF00578">
    <property type="entry name" value="AhpC-TSA"/>
    <property type="match status" value="1"/>
</dbReference>
<evidence type="ECO:0000313" key="4">
    <source>
        <dbReference type="EMBL" id="QTN36646.1"/>
    </source>
</evidence>
<keyword evidence="2" id="KW-0732">Signal</keyword>
<dbReference type="PROSITE" id="PS51352">
    <property type="entry name" value="THIOREDOXIN_2"/>
    <property type="match status" value="1"/>
</dbReference>
<proteinExistence type="predicted"/>
<protein>
    <submittedName>
        <fullName evidence="4">TlpA family protein disulfide reductase</fullName>
    </submittedName>
</protein>
<dbReference type="CDD" id="cd02966">
    <property type="entry name" value="TlpA_like_family"/>
    <property type="match status" value="1"/>
</dbReference>
<feature type="domain" description="Thioredoxin" evidence="3">
    <location>
        <begin position="15"/>
        <end position="182"/>
    </location>
</feature>
<dbReference type="InterPro" id="IPR000866">
    <property type="entry name" value="AhpC/TSA"/>
</dbReference>
<reference evidence="4" key="1">
    <citation type="submission" date="2020-07" db="EMBL/GenBank/DDBJ databases">
        <title>Genome sequences of bacteria associated with the marine, planktonic diatom Thalassiosira profunda strain ECT2AJA-044.</title>
        <authorList>
            <person name="Gargas C.B."/>
            <person name="Roberts W.R."/>
            <person name="Alverson A.J."/>
        </authorList>
    </citation>
    <scope>NUCLEOTIDE SEQUENCE</scope>
    <source>
        <strain evidence="4">ECT2AJA-044</strain>
    </source>
</reference>
<dbReference type="KEGG" id="cact:HZ995_03750"/>
<dbReference type="GO" id="GO:0016209">
    <property type="term" value="F:antioxidant activity"/>
    <property type="evidence" value="ECO:0007669"/>
    <property type="project" value="InterPro"/>
</dbReference>
<dbReference type="InterPro" id="IPR050553">
    <property type="entry name" value="Thioredoxin_ResA/DsbE_sf"/>
</dbReference>
<dbReference type="PANTHER" id="PTHR42852:SF18">
    <property type="entry name" value="CHROMOSOME UNDETERMINED SCAFFOLD_47, WHOLE GENOME SHOTGUN SEQUENCE"/>
    <property type="match status" value="1"/>
</dbReference>
<dbReference type="InterPro" id="IPR017937">
    <property type="entry name" value="Thioredoxin_CS"/>
</dbReference>
<evidence type="ECO:0000256" key="2">
    <source>
        <dbReference type="SAM" id="SignalP"/>
    </source>
</evidence>
<keyword evidence="1" id="KW-0676">Redox-active center</keyword>
<dbReference type="RefSeq" id="WP_209357345.1">
    <property type="nucleotide sequence ID" value="NZ_CP060010.1"/>
</dbReference>
<evidence type="ECO:0000259" key="3">
    <source>
        <dbReference type="PROSITE" id="PS51352"/>
    </source>
</evidence>
<sequence length="188" mass="20487">MGILRSSVLYMALALSANTAFADIETANGLREGDMKKLVFHSEARDVSDAAFVTAEGDMTLEAFEGKHVLLNFWATWCAPCRKEMPMLAELQTELGGDDFEVVTIATGRNMPVAIDKFFKDIEVDNLTKHRDPKMDVARDMSVFGLPVTVIIDPEGREIARLQGDADWSSDSAKAVLSALIGTDAEGS</sequence>
<name>A0A975EQV6_9RHOB</name>
<evidence type="ECO:0000256" key="1">
    <source>
        <dbReference type="ARBA" id="ARBA00023284"/>
    </source>
</evidence>
<dbReference type="SUPFAM" id="SSF52833">
    <property type="entry name" value="Thioredoxin-like"/>
    <property type="match status" value="1"/>
</dbReference>
<organism evidence="4 5">
    <name type="scientific">Cognatishimia activa</name>
    <dbReference type="NCBI Taxonomy" id="1715691"/>
    <lineage>
        <taxon>Bacteria</taxon>
        <taxon>Pseudomonadati</taxon>
        <taxon>Pseudomonadota</taxon>
        <taxon>Alphaproteobacteria</taxon>
        <taxon>Rhodobacterales</taxon>
        <taxon>Paracoccaceae</taxon>
        <taxon>Cognatishimia</taxon>
    </lineage>
</organism>
<gene>
    <name evidence="4" type="ORF">HZ995_03750</name>
</gene>
<feature type="signal peptide" evidence="2">
    <location>
        <begin position="1"/>
        <end position="22"/>
    </location>
</feature>
<accession>A0A975EQV6</accession>
<dbReference type="EMBL" id="CP060010">
    <property type="protein sequence ID" value="QTN36646.1"/>
    <property type="molecule type" value="Genomic_DNA"/>
</dbReference>
<dbReference type="InterPro" id="IPR036249">
    <property type="entry name" value="Thioredoxin-like_sf"/>
</dbReference>
<dbReference type="PROSITE" id="PS00194">
    <property type="entry name" value="THIOREDOXIN_1"/>
    <property type="match status" value="1"/>
</dbReference>